<dbReference type="PANTHER" id="PTHR10811">
    <property type="entry name" value="FRINGE-RELATED"/>
    <property type="match status" value="1"/>
</dbReference>
<feature type="compositionally biased region" description="Low complexity" evidence="1">
    <location>
        <begin position="143"/>
        <end position="171"/>
    </location>
</feature>
<accession>A0A6V7Q085</accession>
<evidence type="ECO:0000256" key="1">
    <source>
        <dbReference type="SAM" id="MobiDB-lite"/>
    </source>
</evidence>
<organism evidence="2">
    <name type="scientific">Ananas comosus var. bracteatus</name>
    <name type="common">red pineapple</name>
    <dbReference type="NCBI Taxonomy" id="296719"/>
    <lineage>
        <taxon>Eukaryota</taxon>
        <taxon>Viridiplantae</taxon>
        <taxon>Streptophyta</taxon>
        <taxon>Embryophyta</taxon>
        <taxon>Tracheophyta</taxon>
        <taxon>Spermatophyta</taxon>
        <taxon>Magnoliopsida</taxon>
        <taxon>Liliopsida</taxon>
        <taxon>Poales</taxon>
        <taxon>Bromeliaceae</taxon>
        <taxon>Bromelioideae</taxon>
        <taxon>Ananas</taxon>
    </lineage>
</organism>
<feature type="region of interest" description="Disordered" evidence="1">
    <location>
        <begin position="90"/>
        <end position="263"/>
    </location>
</feature>
<feature type="compositionally biased region" description="Pro residues" evidence="1">
    <location>
        <begin position="172"/>
        <end position="185"/>
    </location>
</feature>
<feature type="compositionally biased region" description="Basic residues" evidence="1">
    <location>
        <begin position="208"/>
        <end position="245"/>
    </location>
</feature>
<dbReference type="Pfam" id="PF04646">
    <property type="entry name" value="DUF604"/>
    <property type="match status" value="1"/>
</dbReference>
<protein>
    <submittedName>
        <fullName evidence="2">Uncharacterized protein</fullName>
    </submittedName>
</protein>
<proteinExistence type="predicted"/>
<dbReference type="InterPro" id="IPR006740">
    <property type="entry name" value="DUF604"/>
</dbReference>
<gene>
    <name evidence="2" type="ORF">CB5_LOCUS19548</name>
</gene>
<reference evidence="2" key="1">
    <citation type="submission" date="2020-07" db="EMBL/GenBank/DDBJ databases">
        <authorList>
            <person name="Lin J."/>
        </authorList>
    </citation>
    <scope>NUCLEOTIDE SEQUENCE</scope>
</reference>
<dbReference type="EMBL" id="LR862153">
    <property type="protein sequence ID" value="CAD1836337.1"/>
    <property type="molecule type" value="Genomic_DNA"/>
</dbReference>
<dbReference type="Gene3D" id="3.90.550.50">
    <property type="match status" value="1"/>
</dbReference>
<feature type="compositionally biased region" description="Pro residues" evidence="1">
    <location>
        <begin position="96"/>
        <end position="128"/>
    </location>
</feature>
<evidence type="ECO:0000313" key="2">
    <source>
        <dbReference type="EMBL" id="CAD1836337.1"/>
    </source>
</evidence>
<dbReference type="AlphaFoldDB" id="A0A6V7Q085"/>
<sequence>MTVAADGDDDDEADAPPHRRRRRLLLLLLLAPPRTPLHLGAAAASSAALLLASAAWLSLVFSTSSSSSSSSSHARWPRFVSLDPSPPLHHHLLLSSPPPRRLLPPPPPPPPQTTTTTSPPPPPPPPSPSATSSSASPAPPSSGPVAASSSGSGGAPAPCAATCGSTTASPATNPPPMLPPPPYPRPRLRGHLPLPLHQPHRPPLGPPHRPHRRRDPPPRPPRRAVARPRRRRHRRLRRQPRRRALQVRLEGDGLPRRPSESHSANTYFSHSMAFGGGGIALSYPLAETLAQMQDECLERYPRLYGSDDRLHACISELGVPLTREFGFHQWDIRGNAHGLLAAHPIAPFISIHHVEAVDPFYPGLSSLESLKLFAKAMNADPMGFLQRAICYNRDEKLTFAVSLGYVVQVFPNIVLPREVERSELTYTAWNRVGHRNEFDFDTRDAYRSVCKKPILFFLKDVWKDGNITKGSYVRVRGRDDLKRKVFCFPRSPPMPDVDEIRVFGAPLSKNWHLVPRRLCSEVNQTSNGTLVMFVGQCQRGTFGSAADSL</sequence>
<feature type="compositionally biased region" description="Basic and acidic residues" evidence="1">
    <location>
        <begin position="249"/>
        <end position="260"/>
    </location>
</feature>
<name>A0A6V7Q085_ANACO</name>